<evidence type="ECO:0000259" key="1">
    <source>
        <dbReference type="Pfam" id="PF06955"/>
    </source>
</evidence>
<dbReference type="Gramene" id="AUR62008932-RA">
    <property type="protein sequence ID" value="AUR62008932-RA:cds"/>
    <property type="gene ID" value="AUR62008932"/>
</dbReference>
<evidence type="ECO:0000313" key="2">
    <source>
        <dbReference type="EnsemblPlants" id="AUR62008932-RA:cds"/>
    </source>
</evidence>
<protein>
    <recommendedName>
        <fullName evidence="1">Xyloglucan endo-transglycosylase C-terminal domain-containing protein</fullName>
    </recommendedName>
</protein>
<dbReference type="PANTHER" id="PTHR31062">
    <property type="entry name" value="XYLOGLUCAN ENDOTRANSGLUCOSYLASE/HYDROLASE PROTEIN 8-RELATED"/>
    <property type="match status" value="1"/>
</dbReference>
<keyword evidence="3" id="KW-1185">Reference proteome</keyword>
<feature type="domain" description="Xyloglucan endo-transglycosylase C-terminal" evidence="1">
    <location>
        <begin position="55"/>
        <end position="102"/>
    </location>
</feature>
<dbReference type="GO" id="GO:0004553">
    <property type="term" value="F:hydrolase activity, hydrolyzing O-glycosyl compounds"/>
    <property type="evidence" value="ECO:0007669"/>
    <property type="project" value="InterPro"/>
</dbReference>
<sequence length="105" mass="12600">MKIEASIWDGFDWATDGGQTKVDWNHEPFRAYFKGFNTDGCQIDKNSWTIEPCNSDKYWWNNKRYWELDPTEQEAYNIVKHHYVTYDYCTDKQNHPVPPPECSQQ</sequence>
<dbReference type="InterPro" id="IPR044791">
    <property type="entry name" value="Beta-glucanase/XTH"/>
</dbReference>
<name>A0A803LAP3_CHEQI</name>
<dbReference type="Proteomes" id="UP000596660">
    <property type="component" value="Unplaced"/>
</dbReference>
<dbReference type="InterPro" id="IPR010713">
    <property type="entry name" value="XET_C"/>
</dbReference>
<accession>A0A803LAP3</accession>
<evidence type="ECO:0000313" key="3">
    <source>
        <dbReference type="Proteomes" id="UP000596660"/>
    </source>
</evidence>
<reference evidence="2" key="2">
    <citation type="submission" date="2021-03" db="UniProtKB">
        <authorList>
            <consortium name="EnsemblPlants"/>
        </authorList>
    </citation>
    <scope>IDENTIFICATION</scope>
</reference>
<dbReference type="OMA" id="EINGCEY"/>
<dbReference type="GO" id="GO:0016762">
    <property type="term" value="F:xyloglucan:xyloglucosyl transferase activity"/>
    <property type="evidence" value="ECO:0007669"/>
    <property type="project" value="InterPro"/>
</dbReference>
<dbReference type="GO" id="GO:0044042">
    <property type="term" value="P:glucan metabolic process"/>
    <property type="evidence" value="ECO:0007669"/>
    <property type="project" value="InterPro"/>
</dbReference>
<dbReference type="Pfam" id="PF06955">
    <property type="entry name" value="XET_C"/>
    <property type="match status" value="1"/>
</dbReference>
<reference evidence="2" key="1">
    <citation type="journal article" date="2017" name="Nature">
        <title>The genome of Chenopodium quinoa.</title>
        <authorList>
            <person name="Jarvis D.E."/>
            <person name="Ho Y.S."/>
            <person name="Lightfoot D.J."/>
            <person name="Schmoeckel S.M."/>
            <person name="Li B."/>
            <person name="Borm T.J.A."/>
            <person name="Ohyanagi H."/>
            <person name="Mineta K."/>
            <person name="Michell C.T."/>
            <person name="Saber N."/>
            <person name="Kharbatia N.M."/>
            <person name="Rupper R.R."/>
            <person name="Sharp A.R."/>
            <person name="Dally N."/>
            <person name="Boughton B.A."/>
            <person name="Woo Y.H."/>
            <person name="Gao G."/>
            <person name="Schijlen E.G.W.M."/>
            <person name="Guo X."/>
            <person name="Momin A.A."/>
            <person name="Negrao S."/>
            <person name="Al-Babili S."/>
            <person name="Gehring C."/>
            <person name="Roessner U."/>
            <person name="Jung C."/>
            <person name="Murphy K."/>
            <person name="Arold S.T."/>
            <person name="Gojobori T."/>
            <person name="van der Linden C.G."/>
            <person name="van Loo E.N."/>
            <person name="Jellen E.N."/>
            <person name="Maughan P.J."/>
            <person name="Tester M."/>
        </authorList>
    </citation>
    <scope>NUCLEOTIDE SEQUENCE [LARGE SCALE GENOMIC DNA]</scope>
    <source>
        <strain evidence="2">cv. PI 614886</strain>
    </source>
</reference>
<dbReference type="EnsemblPlants" id="AUR62008932-RA">
    <property type="protein sequence ID" value="AUR62008932-RA:cds"/>
    <property type="gene ID" value="AUR62008932"/>
</dbReference>
<dbReference type="SUPFAM" id="SSF49899">
    <property type="entry name" value="Concanavalin A-like lectins/glucanases"/>
    <property type="match status" value="1"/>
</dbReference>
<proteinExistence type="predicted"/>
<dbReference type="GO" id="GO:0048046">
    <property type="term" value="C:apoplast"/>
    <property type="evidence" value="ECO:0007669"/>
    <property type="project" value="InterPro"/>
</dbReference>
<dbReference type="Gene3D" id="2.60.120.200">
    <property type="match status" value="1"/>
</dbReference>
<dbReference type="InterPro" id="IPR013320">
    <property type="entry name" value="ConA-like_dom_sf"/>
</dbReference>
<organism evidence="2 3">
    <name type="scientific">Chenopodium quinoa</name>
    <name type="common">Quinoa</name>
    <dbReference type="NCBI Taxonomy" id="63459"/>
    <lineage>
        <taxon>Eukaryota</taxon>
        <taxon>Viridiplantae</taxon>
        <taxon>Streptophyta</taxon>
        <taxon>Embryophyta</taxon>
        <taxon>Tracheophyta</taxon>
        <taxon>Spermatophyta</taxon>
        <taxon>Magnoliopsida</taxon>
        <taxon>eudicotyledons</taxon>
        <taxon>Gunneridae</taxon>
        <taxon>Pentapetalae</taxon>
        <taxon>Caryophyllales</taxon>
        <taxon>Chenopodiaceae</taxon>
        <taxon>Chenopodioideae</taxon>
        <taxon>Atripliceae</taxon>
        <taxon>Chenopodium</taxon>
    </lineage>
</organism>
<dbReference type="AlphaFoldDB" id="A0A803LAP3"/>